<reference evidence="1 2" key="1">
    <citation type="submission" date="2024-03" db="EMBL/GenBank/DDBJ databases">
        <title>The Acrasis kona genome and developmental transcriptomes reveal deep origins of eukaryotic multicellular pathways.</title>
        <authorList>
            <person name="Sheikh S."/>
            <person name="Fu C.-J."/>
            <person name="Brown M.W."/>
            <person name="Baldauf S.L."/>
        </authorList>
    </citation>
    <scope>NUCLEOTIDE SEQUENCE [LARGE SCALE GENOMIC DNA]</scope>
    <source>
        <strain evidence="1 2">ATCC MYA-3509</strain>
    </source>
</reference>
<dbReference type="Proteomes" id="UP001431209">
    <property type="component" value="Unassembled WGS sequence"/>
</dbReference>
<protein>
    <submittedName>
        <fullName evidence="1">Dihydroorotate dehydrogenase</fullName>
    </submittedName>
</protein>
<sequence>MLTPTILMTRGVFGEKKRERRASLVACEQDELRYKYNKIRSKIEDNIQSNGRFTVLGSDVTLRDIKKISSGITIQISSDDDLLEPSRDECNVCKKPICECPSMKKKWRALLKYEDKNDVLMRIAMTRQTSVNSRFQFLKMLVKKYIPSELYNLADACIRDMLDFKVTSHRTLVISKLSKLVLRNYKTCNKMSETVRRLINYFPEWSDEWLQIKLRHIKLRYQQSMHRVDLEMELEKLCQFTETCATSIKAKTIFCTLSLEYELLRYLTPHMEKNHNRSTEYHAQLECQSSKVRAYIAQLGALRQWKSECEYEKIQNSFYQSYKLFSKGGLLVQALTSMVLSVASYNSKKIKNHKGQLIIFLTLVNQNVMHDALDMMRENNQINEQVNVTSLMVQCWQHVYIMYRNEFSNISKGCHYVSDFQDATFVFYTSL</sequence>
<name>A0AAW2ZBW1_9EUKA</name>
<evidence type="ECO:0000313" key="1">
    <source>
        <dbReference type="EMBL" id="KAL0486784.1"/>
    </source>
</evidence>
<comment type="caution">
    <text evidence="1">The sequence shown here is derived from an EMBL/GenBank/DDBJ whole genome shotgun (WGS) entry which is preliminary data.</text>
</comment>
<gene>
    <name evidence="1" type="ORF">AKO1_012103</name>
</gene>
<organism evidence="1 2">
    <name type="scientific">Acrasis kona</name>
    <dbReference type="NCBI Taxonomy" id="1008807"/>
    <lineage>
        <taxon>Eukaryota</taxon>
        <taxon>Discoba</taxon>
        <taxon>Heterolobosea</taxon>
        <taxon>Tetramitia</taxon>
        <taxon>Eutetramitia</taxon>
        <taxon>Acrasidae</taxon>
        <taxon>Acrasis</taxon>
    </lineage>
</organism>
<evidence type="ECO:0000313" key="2">
    <source>
        <dbReference type="Proteomes" id="UP001431209"/>
    </source>
</evidence>
<dbReference type="EMBL" id="JAOPGA020001266">
    <property type="protein sequence ID" value="KAL0486784.1"/>
    <property type="molecule type" value="Genomic_DNA"/>
</dbReference>
<dbReference type="AlphaFoldDB" id="A0AAW2ZBW1"/>
<accession>A0AAW2ZBW1</accession>
<proteinExistence type="predicted"/>
<keyword evidence="2" id="KW-1185">Reference proteome</keyword>